<keyword evidence="3" id="KW-1185">Reference proteome</keyword>
<feature type="region of interest" description="Disordered" evidence="1">
    <location>
        <begin position="1"/>
        <end position="37"/>
    </location>
</feature>
<evidence type="ECO:0000256" key="1">
    <source>
        <dbReference type="SAM" id="MobiDB-lite"/>
    </source>
</evidence>
<feature type="compositionally biased region" description="Basic and acidic residues" evidence="1">
    <location>
        <begin position="229"/>
        <end position="244"/>
    </location>
</feature>
<name>A0AAX6ESW4_IRIPA</name>
<feature type="compositionally biased region" description="Basic residues" evidence="1">
    <location>
        <begin position="167"/>
        <end position="182"/>
    </location>
</feature>
<gene>
    <name evidence="2" type="ORF">M6B38_172710</name>
</gene>
<organism evidence="2 3">
    <name type="scientific">Iris pallida</name>
    <name type="common">Sweet iris</name>
    <dbReference type="NCBI Taxonomy" id="29817"/>
    <lineage>
        <taxon>Eukaryota</taxon>
        <taxon>Viridiplantae</taxon>
        <taxon>Streptophyta</taxon>
        <taxon>Embryophyta</taxon>
        <taxon>Tracheophyta</taxon>
        <taxon>Spermatophyta</taxon>
        <taxon>Magnoliopsida</taxon>
        <taxon>Liliopsida</taxon>
        <taxon>Asparagales</taxon>
        <taxon>Iridaceae</taxon>
        <taxon>Iridoideae</taxon>
        <taxon>Irideae</taxon>
        <taxon>Iris</taxon>
    </lineage>
</organism>
<dbReference type="EMBL" id="JANAVB010034019">
    <property type="protein sequence ID" value="KAJ6807287.1"/>
    <property type="molecule type" value="Genomic_DNA"/>
</dbReference>
<accession>A0AAX6ESW4</accession>
<feature type="region of interest" description="Disordered" evidence="1">
    <location>
        <begin position="206"/>
        <end position="294"/>
    </location>
</feature>
<dbReference type="Proteomes" id="UP001140949">
    <property type="component" value="Unassembled WGS sequence"/>
</dbReference>
<evidence type="ECO:0000313" key="2">
    <source>
        <dbReference type="EMBL" id="KAJ6807287.1"/>
    </source>
</evidence>
<feature type="compositionally biased region" description="Low complexity" evidence="1">
    <location>
        <begin position="245"/>
        <end position="275"/>
    </location>
</feature>
<sequence length="294" mass="32251">MLPHPCREESADHFSFSDPPTEAKPEGPSPPKAMEYGKWAERIKGKYNYFGRPEDVKFGPWSRKNSASERGGTPPPPELRKAAGKPPAARSAEISPAGSRDGDRHASNVSRATSIAKYRQEMLDLVRDMPENSYELSLIDIVESPKVMEEATEPRAEEEEEEEDSKRKKKEKKAKKGIMRRVSRSESLDSGGLMLKMFIPRMPVVLGGKRQASSKSGKVSPSSKPSSVDGDREGERGRRRELGERVSSTASSSRNSNSSSSTASSSRNSSSVSSRLIGSCYPFAHRGKSMGVDD</sequence>
<reference evidence="2" key="1">
    <citation type="journal article" date="2023" name="GigaByte">
        <title>Genome assembly of the bearded iris, Iris pallida Lam.</title>
        <authorList>
            <person name="Bruccoleri R.E."/>
            <person name="Oakeley E.J."/>
            <person name="Faust A.M.E."/>
            <person name="Altorfer M."/>
            <person name="Dessus-Babus S."/>
            <person name="Burckhardt D."/>
            <person name="Oertli M."/>
            <person name="Naumann U."/>
            <person name="Petersen F."/>
            <person name="Wong J."/>
        </authorList>
    </citation>
    <scope>NUCLEOTIDE SEQUENCE</scope>
    <source>
        <strain evidence="2">GSM-AAB239-AS_SAM_17_03QT</strain>
    </source>
</reference>
<reference evidence="2" key="2">
    <citation type="submission" date="2023-04" db="EMBL/GenBank/DDBJ databases">
        <authorList>
            <person name="Bruccoleri R.E."/>
            <person name="Oakeley E.J."/>
            <person name="Faust A.-M."/>
            <person name="Dessus-Babus S."/>
            <person name="Altorfer M."/>
            <person name="Burckhardt D."/>
            <person name="Oertli M."/>
            <person name="Naumann U."/>
            <person name="Petersen F."/>
            <person name="Wong J."/>
        </authorList>
    </citation>
    <scope>NUCLEOTIDE SEQUENCE</scope>
    <source>
        <strain evidence="2">GSM-AAB239-AS_SAM_17_03QT</strain>
        <tissue evidence="2">Leaf</tissue>
    </source>
</reference>
<feature type="compositionally biased region" description="Basic and acidic residues" evidence="1">
    <location>
        <begin position="1"/>
        <end position="12"/>
    </location>
</feature>
<feature type="region of interest" description="Disordered" evidence="1">
    <location>
        <begin position="137"/>
        <end position="193"/>
    </location>
</feature>
<feature type="compositionally biased region" description="Low complexity" evidence="1">
    <location>
        <begin position="213"/>
        <end position="228"/>
    </location>
</feature>
<feature type="compositionally biased region" description="Basic and acidic residues" evidence="1">
    <location>
        <begin position="146"/>
        <end position="155"/>
    </location>
</feature>
<protein>
    <submittedName>
        <fullName evidence="2">Uncharacterized protein</fullName>
    </submittedName>
</protein>
<comment type="caution">
    <text evidence="2">The sequence shown here is derived from an EMBL/GenBank/DDBJ whole genome shotgun (WGS) entry which is preliminary data.</text>
</comment>
<evidence type="ECO:0000313" key="3">
    <source>
        <dbReference type="Proteomes" id="UP001140949"/>
    </source>
</evidence>
<feature type="region of interest" description="Disordered" evidence="1">
    <location>
        <begin position="50"/>
        <end position="115"/>
    </location>
</feature>
<dbReference type="AlphaFoldDB" id="A0AAX6ESW4"/>
<dbReference type="PANTHER" id="PTHR34193">
    <property type="entry name" value="OS11G0199801 PROTEIN"/>
    <property type="match status" value="1"/>
</dbReference>
<dbReference type="PANTHER" id="PTHR34193:SF18">
    <property type="entry name" value="OS11G0199801 PROTEIN"/>
    <property type="match status" value="1"/>
</dbReference>
<proteinExistence type="predicted"/>